<evidence type="ECO:0000259" key="1">
    <source>
        <dbReference type="Pfam" id="PF17479"/>
    </source>
</evidence>
<dbReference type="SUPFAM" id="SSF159774">
    <property type="entry name" value="YerB-like"/>
    <property type="match status" value="1"/>
</dbReference>
<name>W4V4R2_9FIRM</name>
<comment type="caution">
    <text evidence="2">The sequence shown here is derived from an EMBL/GenBank/DDBJ whole genome shotgun (WGS) entry which is preliminary data.</text>
</comment>
<dbReference type="RefSeq" id="WP_243467286.1">
    <property type="nucleotide sequence ID" value="NZ_BAVR01000014.1"/>
</dbReference>
<dbReference type="InterPro" id="IPR035328">
    <property type="entry name" value="DUF3048_C"/>
</dbReference>
<dbReference type="Gene3D" id="3.50.90.10">
    <property type="entry name" value="YerB-like"/>
    <property type="match status" value="1"/>
</dbReference>
<dbReference type="EMBL" id="BAVR01000014">
    <property type="protein sequence ID" value="GAE88176.1"/>
    <property type="molecule type" value="Genomic_DNA"/>
</dbReference>
<dbReference type="STRING" id="1294263.JCM21531_1602"/>
<gene>
    <name evidence="2" type="ORF">JCM21531_1602</name>
</gene>
<evidence type="ECO:0000313" key="3">
    <source>
        <dbReference type="Proteomes" id="UP000019109"/>
    </source>
</evidence>
<protein>
    <recommendedName>
        <fullName evidence="1">DUF3048 domain-containing protein</fullName>
    </recommendedName>
</protein>
<reference evidence="2" key="1">
    <citation type="journal article" date="2014" name="Genome Announc.">
        <title>Draft Genome Sequence of Clostridium straminisolvens Strain JCM 21531T, Isolated from a Cellulose-Degrading Bacterial Community.</title>
        <authorList>
            <person name="Yuki M."/>
            <person name="Oshima K."/>
            <person name="Suda W."/>
            <person name="Sakamoto M."/>
            <person name="Kitamura K."/>
            <person name="Iida T."/>
            <person name="Hattori M."/>
            <person name="Ohkuma M."/>
        </authorList>
    </citation>
    <scope>NUCLEOTIDE SEQUENCE [LARGE SCALE GENOMIC DNA]</scope>
    <source>
        <strain evidence="2">JCM 21531</strain>
    </source>
</reference>
<organism evidence="2 3">
    <name type="scientific">Acetivibrio straminisolvens JCM 21531</name>
    <dbReference type="NCBI Taxonomy" id="1294263"/>
    <lineage>
        <taxon>Bacteria</taxon>
        <taxon>Bacillati</taxon>
        <taxon>Bacillota</taxon>
        <taxon>Clostridia</taxon>
        <taxon>Eubacteriales</taxon>
        <taxon>Oscillospiraceae</taxon>
        <taxon>Acetivibrio</taxon>
    </lineage>
</organism>
<proteinExistence type="predicted"/>
<evidence type="ECO:0000313" key="2">
    <source>
        <dbReference type="EMBL" id="GAE88176.1"/>
    </source>
</evidence>
<sequence length="141" mass="16538">MRKTQNSQTQKKAEKVNLSYSAEYKSYYEYDADKKLYFRFRNGKPHIERQTEEQLTTKNIIIQKVKNYDIKGDQYGRQEVNTVGSGEGYYITNGKCIEITWSKSSRTERTKYLDSEGKEIVLNPGQTWIQIFPVSGKIEIE</sequence>
<feature type="domain" description="DUF3048" evidence="1">
    <location>
        <begin position="17"/>
        <end position="129"/>
    </location>
</feature>
<dbReference type="AlphaFoldDB" id="W4V4R2"/>
<keyword evidence="3" id="KW-1185">Reference proteome</keyword>
<dbReference type="Pfam" id="PF17479">
    <property type="entry name" value="DUF3048_C"/>
    <property type="match status" value="1"/>
</dbReference>
<dbReference type="InterPro" id="IPR023158">
    <property type="entry name" value="YerB-like_sf"/>
</dbReference>
<dbReference type="Proteomes" id="UP000019109">
    <property type="component" value="Unassembled WGS sequence"/>
</dbReference>
<accession>W4V4R2</accession>